<evidence type="ECO:0000313" key="6">
    <source>
        <dbReference type="EMBL" id="VDI17794.1"/>
    </source>
</evidence>
<organism evidence="6 7">
    <name type="scientific">Mytilus galloprovincialis</name>
    <name type="common">Mediterranean mussel</name>
    <dbReference type="NCBI Taxonomy" id="29158"/>
    <lineage>
        <taxon>Eukaryota</taxon>
        <taxon>Metazoa</taxon>
        <taxon>Spiralia</taxon>
        <taxon>Lophotrochozoa</taxon>
        <taxon>Mollusca</taxon>
        <taxon>Bivalvia</taxon>
        <taxon>Autobranchia</taxon>
        <taxon>Pteriomorphia</taxon>
        <taxon>Mytilida</taxon>
        <taxon>Mytiloidea</taxon>
        <taxon>Mytilidae</taxon>
        <taxon>Mytilinae</taxon>
        <taxon>Mytilus</taxon>
    </lineage>
</organism>
<dbReference type="EMBL" id="UYJE01003255">
    <property type="protein sequence ID" value="VDI17794.1"/>
    <property type="molecule type" value="Genomic_DNA"/>
</dbReference>
<dbReference type="GO" id="GO:0003735">
    <property type="term" value="F:structural constituent of ribosome"/>
    <property type="evidence" value="ECO:0007669"/>
    <property type="project" value="InterPro"/>
</dbReference>
<dbReference type="AlphaFoldDB" id="A0A8B6DFH3"/>
<dbReference type="Proteomes" id="UP000596742">
    <property type="component" value="Unassembled WGS sequence"/>
</dbReference>
<protein>
    <recommendedName>
        <fullName evidence="4">Large ribosomal subunit protein eL34</fullName>
    </recommendedName>
    <alternativeName>
        <fullName evidence="5">60S ribosomal protein L34</fullName>
    </alternativeName>
</protein>
<dbReference type="InterPro" id="IPR018065">
    <property type="entry name" value="Ribosomal_eL34_CS"/>
</dbReference>
<dbReference type="GO" id="GO:1990904">
    <property type="term" value="C:ribonucleoprotein complex"/>
    <property type="evidence" value="ECO:0007669"/>
    <property type="project" value="UniProtKB-KW"/>
</dbReference>
<evidence type="ECO:0000256" key="3">
    <source>
        <dbReference type="ARBA" id="ARBA00023274"/>
    </source>
</evidence>
<gene>
    <name evidence="6" type="ORF">MGAL_10B086168</name>
</gene>
<name>A0A8B6DFH3_MYTGA</name>
<dbReference type="OrthoDB" id="277449at2759"/>
<keyword evidence="2 6" id="KW-0689">Ribosomal protein</keyword>
<dbReference type="InterPro" id="IPR038562">
    <property type="entry name" value="Ribosomal_eL34_C_sf"/>
</dbReference>
<dbReference type="PROSITE" id="PS01145">
    <property type="entry name" value="RIBOSOMAL_L34E"/>
    <property type="match status" value="1"/>
</dbReference>
<keyword evidence="3" id="KW-0687">Ribonucleoprotein</keyword>
<sequence>MAFFMTEKKVQVLGQCFCQLQNMMTQRLTFRRRLCYNTNSNRRTVSKTPGGKLVYLYTKKAGAVPKCGDCKVKLHGLTPARPQELSSMSKRLKSVTRAYGGSRCHRCVRQRIIRAFLIEEQKIVVRVLKAQEAAKKATK</sequence>
<evidence type="ECO:0000256" key="4">
    <source>
        <dbReference type="ARBA" id="ARBA00035227"/>
    </source>
</evidence>
<keyword evidence="7" id="KW-1185">Reference proteome</keyword>
<dbReference type="GO" id="GO:0006412">
    <property type="term" value="P:translation"/>
    <property type="evidence" value="ECO:0007669"/>
    <property type="project" value="InterPro"/>
</dbReference>
<accession>A0A8B6DFH3</accession>
<dbReference type="Gene3D" id="6.20.340.10">
    <property type="match status" value="1"/>
</dbReference>
<proteinExistence type="inferred from homology"/>
<dbReference type="Gene3D" id="6.20.370.70">
    <property type="match status" value="1"/>
</dbReference>
<dbReference type="PANTHER" id="PTHR46595">
    <property type="entry name" value="60S RIBOSOMAL PROTEIN L34"/>
    <property type="match status" value="1"/>
</dbReference>
<evidence type="ECO:0000313" key="7">
    <source>
        <dbReference type="Proteomes" id="UP000596742"/>
    </source>
</evidence>
<dbReference type="Pfam" id="PF01199">
    <property type="entry name" value="Ribosomal_L34e"/>
    <property type="match status" value="1"/>
</dbReference>
<evidence type="ECO:0000256" key="5">
    <source>
        <dbReference type="ARBA" id="ARBA00035333"/>
    </source>
</evidence>
<dbReference type="GO" id="GO:0005840">
    <property type="term" value="C:ribosome"/>
    <property type="evidence" value="ECO:0007669"/>
    <property type="project" value="UniProtKB-KW"/>
</dbReference>
<comment type="similarity">
    <text evidence="1">Belongs to the eukaryotic ribosomal protein eL34 family.</text>
</comment>
<evidence type="ECO:0000256" key="1">
    <source>
        <dbReference type="ARBA" id="ARBA00009875"/>
    </source>
</evidence>
<dbReference type="InterPro" id="IPR008195">
    <property type="entry name" value="Ribosomal_eL34"/>
</dbReference>
<reference evidence="6" key="1">
    <citation type="submission" date="2018-11" db="EMBL/GenBank/DDBJ databases">
        <authorList>
            <person name="Alioto T."/>
            <person name="Alioto T."/>
        </authorList>
    </citation>
    <scope>NUCLEOTIDE SEQUENCE</scope>
</reference>
<comment type="caution">
    <text evidence="6">The sequence shown here is derived from an EMBL/GenBank/DDBJ whole genome shotgun (WGS) entry which is preliminary data.</text>
</comment>
<evidence type="ECO:0000256" key="2">
    <source>
        <dbReference type="ARBA" id="ARBA00022980"/>
    </source>
</evidence>
<dbReference type="PRINTS" id="PR01250">
    <property type="entry name" value="RIBOSOMALL34"/>
</dbReference>